<dbReference type="AlphaFoldDB" id="A0A0F9GWJ9"/>
<proteinExistence type="predicted"/>
<protein>
    <submittedName>
        <fullName evidence="1">Uncharacterized protein</fullName>
    </submittedName>
</protein>
<sequence length="59" mass="6583">MGMNELEKRILAEAKIITNNSKLKMKDIMEWSTGNVKAEEGETLYVLPSLSINIAVKTS</sequence>
<dbReference type="EMBL" id="LAZR01018782">
    <property type="protein sequence ID" value="KKL95031.1"/>
    <property type="molecule type" value="Genomic_DNA"/>
</dbReference>
<organism evidence="1">
    <name type="scientific">marine sediment metagenome</name>
    <dbReference type="NCBI Taxonomy" id="412755"/>
    <lineage>
        <taxon>unclassified sequences</taxon>
        <taxon>metagenomes</taxon>
        <taxon>ecological metagenomes</taxon>
    </lineage>
</organism>
<comment type="caution">
    <text evidence="1">The sequence shown here is derived from an EMBL/GenBank/DDBJ whole genome shotgun (WGS) entry which is preliminary data.</text>
</comment>
<gene>
    <name evidence="1" type="ORF">LCGC14_1858680</name>
</gene>
<reference evidence="1" key="1">
    <citation type="journal article" date="2015" name="Nature">
        <title>Complex archaea that bridge the gap between prokaryotes and eukaryotes.</title>
        <authorList>
            <person name="Spang A."/>
            <person name="Saw J.H."/>
            <person name="Jorgensen S.L."/>
            <person name="Zaremba-Niedzwiedzka K."/>
            <person name="Martijn J."/>
            <person name="Lind A.E."/>
            <person name="van Eijk R."/>
            <person name="Schleper C."/>
            <person name="Guy L."/>
            <person name="Ettema T.J."/>
        </authorList>
    </citation>
    <scope>NUCLEOTIDE SEQUENCE</scope>
</reference>
<accession>A0A0F9GWJ9</accession>
<name>A0A0F9GWJ9_9ZZZZ</name>
<evidence type="ECO:0000313" key="1">
    <source>
        <dbReference type="EMBL" id="KKL95031.1"/>
    </source>
</evidence>